<accession>A0A931MZL5</accession>
<organism evidence="2 3">
    <name type="scientific">Methylobrevis albus</name>
    <dbReference type="NCBI Taxonomy" id="2793297"/>
    <lineage>
        <taxon>Bacteria</taxon>
        <taxon>Pseudomonadati</taxon>
        <taxon>Pseudomonadota</taxon>
        <taxon>Alphaproteobacteria</taxon>
        <taxon>Hyphomicrobiales</taxon>
        <taxon>Pleomorphomonadaceae</taxon>
        <taxon>Methylobrevis</taxon>
    </lineage>
</organism>
<keyword evidence="3" id="KW-1185">Reference proteome</keyword>
<evidence type="ECO:0000256" key="1">
    <source>
        <dbReference type="SAM" id="SignalP"/>
    </source>
</evidence>
<protein>
    <submittedName>
        <fullName evidence="2">Uncharacterized protein</fullName>
    </submittedName>
</protein>
<feature type="chain" id="PRO_5037782105" evidence="1">
    <location>
        <begin position="20"/>
        <end position="151"/>
    </location>
</feature>
<evidence type="ECO:0000313" key="3">
    <source>
        <dbReference type="Proteomes" id="UP000631694"/>
    </source>
</evidence>
<evidence type="ECO:0000313" key="2">
    <source>
        <dbReference type="EMBL" id="MBH0238209.1"/>
    </source>
</evidence>
<dbReference type="RefSeq" id="WP_197311296.1">
    <property type="nucleotide sequence ID" value="NZ_JADZLT010000050.1"/>
</dbReference>
<dbReference type="EMBL" id="JADZLT010000050">
    <property type="protein sequence ID" value="MBH0238209.1"/>
    <property type="molecule type" value="Genomic_DNA"/>
</dbReference>
<sequence>MRTLLLALVLAATIQPARAESLWVGTAFVTEATSVCGSAATVGDFGRLIYRPAGTALGNDADSTLAYVTSRASVTMFVPNNTFRANINYSGQAISSQVTVTTRTGGILGWTLSPAVLATSTTRASLTARLANFFAVSGCTVSLQANLVQIP</sequence>
<reference evidence="2" key="1">
    <citation type="submission" date="2020-12" db="EMBL/GenBank/DDBJ databases">
        <title>Methylobrevis albus sp. nov., isolated from fresh water lack sediment.</title>
        <authorList>
            <person name="Zou Q."/>
        </authorList>
    </citation>
    <scope>NUCLEOTIDE SEQUENCE</scope>
    <source>
        <strain evidence="2">L22</strain>
    </source>
</reference>
<dbReference type="Proteomes" id="UP000631694">
    <property type="component" value="Unassembled WGS sequence"/>
</dbReference>
<dbReference type="AlphaFoldDB" id="A0A931MZL5"/>
<comment type="caution">
    <text evidence="2">The sequence shown here is derived from an EMBL/GenBank/DDBJ whole genome shotgun (WGS) entry which is preliminary data.</text>
</comment>
<gene>
    <name evidence="2" type="ORF">I5731_10275</name>
</gene>
<feature type="signal peptide" evidence="1">
    <location>
        <begin position="1"/>
        <end position="19"/>
    </location>
</feature>
<keyword evidence="1" id="KW-0732">Signal</keyword>
<proteinExistence type="predicted"/>
<name>A0A931MZL5_9HYPH</name>